<feature type="compositionally biased region" description="Basic residues" evidence="1">
    <location>
        <begin position="31"/>
        <end position="44"/>
    </location>
</feature>
<dbReference type="AlphaFoldDB" id="A0A538TKW3"/>
<comment type="caution">
    <text evidence="2">The sequence shown here is derived from an EMBL/GenBank/DDBJ whole genome shotgun (WGS) entry which is preliminary data.</text>
</comment>
<accession>A0A538TKW3</accession>
<evidence type="ECO:0000313" key="2">
    <source>
        <dbReference type="EMBL" id="TMQ64262.1"/>
    </source>
</evidence>
<name>A0A538TKW3_UNCEI</name>
<sequence length="61" mass="6503">MQEDRRHAVPRGAVSARPRAARAARDPGLRGARRPGAHRVRGWSHARGAQPAVERGGGCVS</sequence>
<feature type="region of interest" description="Disordered" evidence="1">
    <location>
        <begin position="1"/>
        <end position="61"/>
    </location>
</feature>
<reference evidence="2 3" key="1">
    <citation type="journal article" date="2019" name="Nat. Microbiol.">
        <title>Mediterranean grassland soil C-N compound turnover is dependent on rainfall and depth, and is mediated by genomically divergent microorganisms.</title>
        <authorList>
            <person name="Diamond S."/>
            <person name="Andeer P.F."/>
            <person name="Li Z."/>
            <person name="Crits-Christoph A."/>
            <person name="Burstein D."/>
            <person name="Anantharaman K."/>
            <person name="Lane K.R."/>
            <person name="Thomas B.C."/>
            <person name="Pan C."/>
            <person name="Northen T.R."/>
            <person name="Banfield J.F."/>
        </authorList>
    </citation>
    <scope>NUCLEOTIDE SEQUENCE [LARGE SCALE GENOMIC DNA]</scope>
    <source>
        <strain evidence="2">WS_8</strain>
    </source>
</reference>
<evidence type="ECO:0000313" key="3">
    <source>
        <dbReference type="Proteomes" id="UP000316609"/>
    </source>
</evidence>
<organism evidence="2 3">
    <name type="scientific">Eiseniibacteriota bacterium</name>
    <dbReference type="NCBI Taxonomy" id="2212470"/>
    <lineage>
        <taxon>Bacteria</taxon>
        <taxon>Candidatus Eiseniibacteriota</taxon>
    </lineage>
</organism>
<protein>
    <submittedName>
        <fullName evidence="2">Uncharacterized protein</fullName>
    </submittedName>
</protein>
<evidence type="ECO:0000256" key="1">
    <source>
        <dbReference type="SAM" id="MobiDB-lite"/>
    </source>
</evidence>
<gene>
    <name evidence="2" type="ORF">E6K78_09595</name>
</gene>
<dbReference type="EMBL" id="VBOY01000091">
    <property type="protein sequence ID" value="TMQ64262.1"/>
    <property type="molecule type" value="Genomic_DNA"/>
</dbReference>
<dbReference type="Proteomes" id="UP000316609">
    <property type="component" value="Unassembled WGS sequence"/>
</dbReference>
<proteinExistence type="predicted"/>